<keyword evidence="2" id="KW-1185">Reference proteome</keyword>
<name>A0ABS4RIA3_9BACI</name>
<accession>A0ABS4RIA3</accession>
<evidence type="ECO:0000313" key="2">
    <source>
        <dbReference type="Proteomes" id="UP001519293"/>
    </source>
</evidence>
<dbReference type="EMBL" id="JAGIKZ010000021">
    <property type="protein sequence ID" value="MBP2242483.1"/>
    <property type="molecule type" value="Genomic_DNA"/>
</dbReference>
<reference evidence="1 2" key="1">
    <citation type="submission" date="2021-03" db="EMBL/GenBank/DDBJ databases">
        <title>Genomic Encyclopedia of Type Strains, Phase IV (KMG-IV): sequencing the most valuable type-strain genomes for metagenomic binning, comparative biology and taxonomic classification.</title>
        <authorList>
            <person name="Goeker M."/>
        </authorList>
    </citation>
    <scope>NUCLEOTIDE SEQUENCE [LARGE SCALE GENOMIC DNA]</scope>
    <source>
        <strain evidence="1 2">DSM 26675</strain>
    </source>
</reference>
<evidence type="ECO:0008006" key="3">
    <source>
        <dbReference type="Google" id="ProtNLM"/>
    </source>
</evidence>
<organism evidence="1 2">
    <name type="scientific">Cytobacillus eiseniae</name>
    <dbReference type="NCBI Taxonomy" id="762947"/>
    <lineage>
        <taxon>Bacteria</taxon>
        <taxon>Bacillati</taxon>
        <taxon>Bacillota</taxon>
        <taxon>Bacilli</taxon>
        <taxon>Bacillales</taxon>
        <taxon>Bacillaceae</taxon>
        <taxon>Cytobacillus</taxon>
    </lineage>
</organism>
<dbReference type="InterPro" id="IPR005361">
    <property type="entry name" value="UPF0158"/>
</dbReference>
<evidence type="ECO:0000313" key="1">
    <source>
        <dbReference type="EMBL" id="MBP2242483.1"/>
    </source>
</evidence>
<gene>
    <name evidence="1" type="ORF">J2Z40_003057</name>
</gene>
<sequence length="153" mass="18423">MTVQLQYLIDEMDMQFEGINTYLNRMTGKIISVSEENLRTAEEEDSIEHLPEWQQEELEDAVDIINNFDNYEQLPTTYEINEYDMLEDFCYSLRDGRNKDILITAIQGKGAFRRFKDHILQLGIEEEWYTYRNECYKELAIEWCKEHGIKWVE</sequence>
<proteinExistence type="predicted"/>
<protein>
    <recommendedName>
        <fullName evidence="3">DUF1642 domain-containing protein</fullName>
    </recommendedName>
</protein>
<comment type="caution">
    <text evidence="1">The sequence shown here is derived from an EMBL/GenBank/DDBJ whole genome shotgun (WGS) entry which is preliminary data.</text>
</comment>
<dbReference type="Pfam" id="PF03682">
    <property type="entry name" value="UPF0158"/>
    <property type="match status" value="1"/>
</dbReference>
<dbReference type="Proteomes" id="UP001519293">
    <property type="component" value="Unassembled WGS sequence"/>
</dbReference>